<feature type="transmembrane region" description="Helical" evidence="5">
    <location>
        <begin position="143"/>
        <end position="167"/>
    </location>
</feature>
<dbReference type="RefSeq" id="WP_011563222.1">
    <property type="nucleotide sequence ID" value="NC_008148.1"/>
</dbReference>
<keyword evidence="3 5" id="KW-1133">Transmembrane helix</keyword>
<organism evidence="6 7">
    <name type="scientific">Rubrobacter xylanophilus (strain DSM 9941 / JCM 11954 / NBRC 16129 / PRD-1)</name>
    <dbReference type="NCBI Taxonomy" id="266117"/>
    <lineage>
        <taxon>Bacteria</taxon>
        <taxon>Bacillati</taxon>
        <taxon>Actinomycetota</taxon>
        <taxon>Rubrobacteria</taxon>
        <taxon>Rubrobacterales</taxon>
        <taxon>Rubrobacteraceae</taxon>
        <taxon>Rubrobacter</taxon>
    </lineage>
</organism>
<evidence type="ECO:0000313" key="7">
    <source>
        <dbReference type="Proteomes" id="UP000006637"/>
    </source>
</evidence>
<evidence type="ECO:0000313" key="6">
    <source>
        <dbReference type="EMBL" id="ABG03204.1"/>
    </source>
</evidence>
<dbReference type="STRING" id="266117.Rxyl_0226"/>
<dbReference type="PANTHER" id="PTHR33514">
    <property type="entry name" value="PROTEIN ABCI12, CHLOROPLASTIC"/>
    <property type="match status" value="1"/>
</dbReference>
<name>Q1AZH4_RUBXD</name>
<dbReference type="PhylomeDB" id="Q1AZH4"/>
<feature type="transmembrane region" description="Helical" evidence="5">
    <location>
        <begin position="25"/>
        <end position="55"/>
    </location>
</feature>
<dbReference type="EMBL" id="CP000386">
    <property type="protein sequence ID" value="ABG03204.1"/>
    <property type="molecule type" value="Genomic_DNA"/>
</dbReference>
<comment type="subcellular location">
    <subcellularLocation>
        <location evidence="1">Membrane</location>
        <topology evidence="1">Multi-pass membrane protein</topology>
    </subcellularLocation>
</comment>
<dbReference type="Proteomes" id="UP000006637">
    <property type="component" value="Chromosome"/>
</dbReference>
<feature type="transmembrane region" description="Helical" evidence="5">
    <location>
        <begin position="67"/>
        <end position="85"/>
    </location>
</feature>
<reference evidence="6 7" key="1">
    <citation type="submission" date="2006-06" db="EMBL/GenBank/DDBJ databases">
        <title>Complete sequence of Rubrobacter xylanophilus DSM 9941.</title>
        <authorList>
            <consortium name="US DOE Joint Genome Institute"/>
            <person name="Copeland A."/>
            <person name="Lucas S."/>
            <person name="Lapidus A."/>
            <person name="Barry K."/>
            <person name="Detter J.C."/>
            <person name="Glavina del Rio T."/>
            <person name="Hammon N."/>
            <person name="Israni S."/>
            <person name="Dalin E."/>
            <person name="Tice H."/>
            <person name="Pitluck S."/>
            <person name="Munk A.C."/>
            <person name="Brettin T."/>
            <person name="Bruce D."/>
            <person name="Han C."/>
            <person name="Tapia R."/>
            <person name="Gilna P."/>
            <person name="Schmutz J."/>
            <person name="Larimer F."/>
            <person name="Land M."/>
            <person name="Hauser L."/>
            <person name="Kyrpides N."/>
            <person name="Lykidis A."/>
            <person name="da Costa M.S."/>
            <person name="Rainey F.A."/>
            <person name="Empadinhas N."/>
            <person name="Jolivet E."/>
            <person name="Battista J.R."/>
            <person name="Richardson P."/>
        </authorList>
    </citation>
    <scope>NUCLEOTIDE SEQUENCE [LARGE SCALE GENOMIC DNA]</scope>
    <source>
        <strain evidence="7">DSM 9941 / NBRC 16129 / PRD-1</strain>
    </source>
</reference>
<protein>
    <submittedName>
        <fullName evidence="6">Cobalt transport protein</fullName>
    </submittedName>
</protein>
<dbReference type="InterPro" id="IPR003339">
    <property type="entry name" value="ABC/ECF_trnsptr_transmembrane"/>
</dbReference>
<dbReference type="HOGENOM" id="CLU_056469_2_0_11"/>
<gene>
    <name evidence="6" type="ordered locus">Rxyl_0226</name>
</gene>
<proteinExistence type="predicted"/>
<evidence type="ECO:0000256" key="3">
    <source>
        <dbReference type="ARBA" id="ARBA00022989"/>
    </source>
</evidence>
<evidence type="ECO:0000256" key="5">
    <source>
        <dbReference type="SAM" id="Phobius"/>
    </source>
</evidence>
<dbReference type="Pfam" id="PF02361">
    <property type="entry name" value="CbiQ"/>
    <property type="match status" value="1"/>
</dbReference>
<keyword evidence="4 5" id="KW-0472">Membrane</keyword>
<accession>Q1AZH4</accession>
<keyword evidence="7" id="KW-1185">Reference proteome</keyword>
<dbReference type="AlphaFoldDB" id="Q1AZH4"/>
<dbReference type="CDD" id="cd16914">
    <property type="entry name" value="EcfT"/>
    <property type="match status" value="1"/>
</dbReference>
<evidence type="ECO:0000256" key="1">
    <source>
        <dbReference type="ARBA" id="ARBA00004141"/>
    </source>
</evidence>
<dbReference type="eggNOG" id="COG0619">
    <property type="taxonomic scope" value="Bacteria"/>
</dbReference>
<sequence>MSRMDPYLYLDRDTPVHRLDPRAKMFLLLGAFVLAFLFPDPLYGLGVLGLVLCFGHAARSLANLRRIWFILAMIAVMTVLLWSVFGGGRTPLLWFVELEPVLYGLGTALRIDNTIIAGMIFLSTTRNEEIATGLVRLGIPYRFAFAVSTALRLVPTIIATGSTIGQAQRSRGLDLDSGGVIQRVRKRIPLLVPVFVSTIRSTSVFSMALESKGFGVAPRRTYFLQLSVRRGDVVAMAVMAVLVAGAVALRLAGYGGVEGFSR</sequence>
<keyword evidence="2 5" id="KW-0812">Transmembrane</keyword>
<evidence type="ECO:0000256" key="4">
    <source>
        <dbReference type="ARBA" id="ARBA00023136"/>
    </source>
</evidence>
<dbReference type="PANTHER" id="PTHR33514:SF13">
    <property type="entry name" value="PROTEIN ABCI12, CHLOROPLASTIC"/>
    <property type="match status" value="1"/>
</dbReference>
<dbReference type="GO" id="GO:0005886">
    <property type="term" value="C:plasma membrane"/>
    <property type="evidence" value="ECO:0007669"/>
    <property type="project" value="TreeGrafter"/>
</dbReference>
<feature type="transmembrane region" description="Helical" evidence="5">
    <location>
        <begin position="233"/>
        <end position="252"/>
    </location>
</feature>
<dbReference type="KEGG" id="rxy:Rxyl_0226"/>
<evidence type="ECO:0000256" key="2">
    <source>
        <dbReference type="ARBA" id="ARBA00022692"/>
    </source>
</evidence>